<dbReference type="AlphaFoldDB" id="A0A3R7P644"/>
<dbReference type="EMBL" id="QCYY01001643">
    <property type="protein sequence ID" value="ROT76564.1"/>
    <property type="molecule type" value="Genomic_DNA"/>
</dbReference>
<accession>A0A3R7P644</accession>
<evidence type="ECO:0000256" key="1">
    <source>
        <dbReference type="SAM" id="MobiDB-lite"/>
    </source>
</evidence>
<reference evidence="2 3" key="2">
    <citation type="submission" date="2019-01" db="EMBL/GenBank/DDBJ databases">
        <title>The decoding of complex shrimp genome reveals the adaptation for benthos swimmer, frequently molting mechanism and breeding impact on genome.</title>
        <authorList>
            <person name="Sun Y."/>
            <person name="Gao Y."/>
            <person name="Yu Y."/>
        </authorList>
    </citation>
    <scope>NUCLEOTIDE SEQUENCE [LARGE SCALE GENOMIC DNA]</scope>
    <source>
        <tissue evidence="2">Muscle</tissue>
    </source>
</reference>
<feature type="compositionally biased region" description="Basic residues" evidence="1">
    <location>
        <begin position="50"/>
        <end position="68"/>
    </location>
</feature>
<sequence>MDNGLTMRNYHQTACREGSYRSQPSTDSNPGGDRENTQRKAWRRAWPPSLKKRIRRKRHYKSPFKKGKERSSLAFPERSRLGKSQQSGSIIAAHQPQGQSPAL</sequence>
<evidence type="ECO:0000313" key="2">
    <source>
        <dbReference type="EMBL" id="ROT76564.1"/>
    </source>
</evidence>
<gene>
    <name evidence="2" type="ORF">C7M84_004848</name>
</gene>
<evidence type="ECO:0000313" key="3">
    <source>
        <dbReference type="Proteomes" id="UP000283509"/>
    </source>
</evidence>
<feature type="region of interest" description="Disordered" evidence="1">
    <location>
        <begin position="1"/>
        <end position="103"/>
    </location>
</feature>
<organism evidence="2 3">
    <name type="scientific">Penaeus vannamei</name>
    <name type="common">Whiteleg shrimp</name>
    <name type="synonym">Litopenaeus vannamei</name>
    <dbReference type="NCBI Taxonomy" id="6689"/>
    <lineage>
        <taxon>Eukaryota</taxon>
        <taxon>Metazoa</taxon>
        <taxon>Ecdysozoa</taxon>
        <taxon>Arthropoda</taxon>
        <taxon>Crustacea</taxon>
        <taxon>Multicrustacea</taxon>
        <taxon>Malacostraca</taxon>
        <taxon>Eumalacostraca</taxon>
        <taxon>Eucarida</taxon>
        <taxon>Decapoda</taxon>
        <taxon>Dendrobranchiata</taxon>
        <taxon>Penaeoidea</taxon>
        <taxon>Penaeidae</taxon>
        <taxon>Penaeus</taxon>
    </lineage>
</organism>
<proteinExistence type="predicted"/>
<name>A0A3R7P644_PENVA</name>
<comment type="caution">
    <text evidence="2">The sequence shown here is derived from an EMBL/GenBank/DDBJ whole genome shotgun (WGS) entry which is preliminary data.</text>
</comment>
<dbReference type="Proteomes" id="UP000283509">
    <property type="component" value="Unassembled WGS sequence"/>
</dbReference>
<keyword evidence="3" id="KW-1185">Reference proteome</keyword>
<feature type="compositionally biased region" description="Polar residues" evidence="1">
    <location>
        <begin position="20"/>
        <end position="29"/>
    </location>
</feature>
<reference evidence="2 3" key="1">
    <citation type="submission" date="2018-04" db="EMBL/GenBank/DDBJ databases">
        <authorList>
            <person name="Zhang X."/>
            <person name="Yuan J."/>
            <person name="Li F."/>
            <person name="Xiang J."/>
        </authorList>
    </citation>
    <scope>NUCLEOTIDE SEQUENCE [LARGE SCALE GENOMIC DNA]</scope>
    <source>
        <tissue evidence="2">Muscle</tissue>
    </source>
</reference>
<protein>
    <submittedName>
        <fullName evidence="2">Uncharacterized protein</fullName>
    </submittedName>
</protein>